<name>A0A939PKH1_9ACTN</name>
<dbReference type="PANTHER" id="PTHR11786">
    <property type="entry name" value="N-HYDROXYARYLAMINE O-ACETYLTRANSFERASE"/>
    <property type="match status" value="1"/>
</dbReference>
<dbReference type="Pfam" id="PF00797">
    <property type="entry name" value="Acetyltransf_2"/>
    <property type="match status" value="1"/>
</dbReference>
<comment type="caution">
    <text evidence="3">The sequence shown here is derived from an EMBL/GenBank/DDBJ whole genome shotgun (WGS) entry which is preliminary data.</text>
</comment>
<dbReference type="RefSeq" id="WP_208262644.1">
    <property type="nucleotide sequence ID" value="NZ_JAGEOJ010000026.1"/>
</dbReference>
<dbReference type="InterPro" id="IPR001447">
    <property type="entry name" value="Arylamine_N-AcTrfase"/>
</dbReference>
<proteinExistence type="inferred from homology"/>
<evidence type="ECO:0000313" key="4">
    <source>
        <dbReference type="Proteomes" id="UP000669179"/>
    </source>
</evidence>
<keyword evidence="4" id="KW-1185">Reference proteome</keyword>
<reference evidence="3" key="1">
    <citation type="submission" date="2021-03" db="EMBL/GenBank/DDBJ databases">
        <authorList>
            <person name="Kanchanasin P."/>
            <person name="Saeng-In P."/>
            <person name="Phongsopitanun W."/>
            <person name="Yuki M."/>
            <person name="Kudo T."/>
            <person name="Ohkuma M."/>
            <person name="Tanasupawat S."/>
        </authorList>
    </citation>
    <scope>NUCLEOTIDE SEQUENCE</scope>
    <source>
        <strain evidence="3">GKU 128</strain>
    </source>
</reference>
<dbReference type="GO" id="GO:0016407">
    <property type="term" value="F:acetyltransferase activity"/>
    <property type="evidence" value="ECO:0007669"/>
    <property type="project" value="InterPro"/>
</dbReference>
<dbReference type="Proteomes" id="UP000669179">
    <property type="component" value="Unassembled WGS sequence"/>
</dbReference>
<evidence type="ECO:0000256" key="2">
    <source>
        <dbReference type="RuleBase" id="RU003452"/>
    </source>
</evidence>
<gene>
    <name evidence="3" type="ORF">J4573_45625</name>
</gene>
<organism evidence="3 4">
    <name type="scientific">Actinomadura barringtoniae</name>
    <dbReference type="NCBI Taxonomy" id="1427535"/>
    <lineage>
        <taxon>Bacteria</taxon>
        <taxon>Bacillati</taxon>
        <taxon>Actinomycetota</taxon>
        <taxon>Actinomycetes</taxon>
        <taxon>Streptosporangiales</taxon>
        <taxon>Thermomonosporaceae</taxon>
        <taxon>Actinomadura</taxon>
    </lineage>
</organism>
<dbReference type="Gene3D" id="3.30.2140.10">
    <property type="entry name" value="Arylamine N-acetyltransferase"/>
    <property type="match status" value="1"/>
</dbReference>
<dbReference type="EMBL" id="JAGEOJ010000026">
    <property type="protein sequence ID" value="MBO2454436.1"/>
    <property type="molecule type" value="Genomic_DNA"/>
</dbReference>
<sequence>MTDGGAYGWNGDELDLDAYLERIGFKGERAPTAATLRALHRAHTTSIPFENLEILLGRPITLDLETLQRKLIRSKRGGYCYENVKVFAAALERLGYGITGLHARVTMGAKALRPATHAVLRVTTSTDDRVWLCDVGFGGGPLEPLELLPDGPEVDQDGWRFRLAEESGLWVLYQYGAEGWFDRHTFTLNPQYTLDYEVGNHYVSTSPRSPFTTRPFVQRFTGELHHVLDGTTWTTTHPDGATESRQVNAAELPKLLSDVFDIDLEPADATVLTQRP</sequence>
<protein>
    <submittedName>
        <fullName evidence="3">Arylamine N-acetyltransferase</fullName>
    </submittedName>
</protein>
<dbReference type="SUPFAM" id="SSF54001">
    <property type="entry name" value="Cysteine proteinases"/>
    <property type="match status" value="1"/>
</dbReference>
<evidence type="ECO:0000256" key="1">
    <source>
        <dbReference type="ARBA" id="ARBA00006547"/>
    </source>
</evidence>
<comment type="similarity">
    <text evidence="1 2">Belongs to the arylamine N-acetyltransferase family.</text>
</comment>
<dbReference type="Gene3D" id="2.40.128.150">
    <property type="entry name" value="Cysteine proteinases"/>
    <property type="match status" value="1"/>
</dbReference>
<accession>A0A939PKH1</accession>
<dbReference type="PRINTS" id="PR01543">
    <property type="entry name" value="ANATRNSFRASE"/>
</dbReference>
<evidence type="ECO:0000313" key="3">
    <source>
        <dbReference type="EMBL" id="MBO2454436.1"/>
    </source>
</evidence>
<dbReference type="AlphaFoldDB" id="A0A939PKH1"/>
<dbReference type="PANTHER" id="PTHR11786:SF0">
    <property type="entry name" value="ARYLAMINE N-ACETYLTRANSFERASE 4-RELATED"/>
    <property type="match status" value="1"/>
</dbReference>
<dbReference type="InterPro" id="IPR038765">
    <property type="entry name" value="Papain-like_cys_pep_sf"/>
</dbReference>